<dbReference type="EMBL" id="CACRZD030000011">
    <property type="protein sequence ID" value="CAA6667583.1"/>
    <property type="molecule type" value="Genomic_DNA"/>
</dbReference>
<keyword evidence="10" id="KW-1185">Reference proteome</keyword>
<comment type="subcellular location">
    <subcellularLocation>
        <location evidence="1">Nucleus</location>
    </subcellularLocation>
</comment>
<dbReference type="FunFam" id="1.20.5.170:FF:000036">
    <property type="entry name" value="ABSCISIC ACID-INSENSITIVE 5-like protein 2"/>
    <property type="match status" value="1"/>
</dbReference>
<dbReference type="Proteomes" id="UP001189122">
    <property type="component" value="Unassembled WGS sequence"/>
</dbReference>
<dbReference type="PANTHER" id="PTHR22952">
    <property type="entry name" value="CAMP-RESPONSE ELEMENT BINDING PROTEIN-RELATED"/>
    <property type="match status" value="1"/>
</dbReference>
<keyword evidence="3" id="KW-0805">Transcription regulation</keyword>
<evidence type="ECO:0000256" key="3">
    <source>
        <dbReference type="ARBA" id="ARBA00023015"/>
    </source>
</evidence>
<name>A0A7I8JDJ5_SPIIN</name>
<dbReference type="PANTHER" id="PTHR22952:SF175">
    <property type="entry name" value="PROTEIN ABSCISIC ACID-INSENSITIVE 5"/>
    <property type="match status" value="1"/>
</dbReference>
<evidence type="ECO:0000256" key="1">
    <source>
        <dbReference type="ARBA" id="ARBA00004123"/>
    </source>
</evidence>
<dbReference type="GO" id="GO:0045893">
    <property type="term" value="P:positive regulation of DNA-templated transcription"/>
    <property type="evidence" value="ECO:0007669"/>
    <property type="project" value="InterPro"/>
</dbReference>
<dbReference type="PROSITE" id="PS00036">
    <property type="entry name" value="BZIP_BASIC"/>
    <property type="match status" value="1"/>
</dbReference>
<proteinExistence type="predicted"/>
<dbReference type="SUPFAM" id="SSF57959">
    <property type="entry name" value="Leucine zipper domain"/>
    <property type="match status" value="1"/>
</dbReference>
<feature type="compositionally biased region" description="Gly residues" evidence="7">
    <location>
        <begin position="28"/>
        <end position="38"/>
    </location>
</feature>
<keyword evidence="6" id="KW-0539">Nucleus</keyword>
<dbReference type="Gene3D" id="1.20.5.170">
    <property type="match status" value="1"/>
</dbReference>
<evidence type="ECO:0000256" key="5">
    <source>
        <dbReference type="ARBA" id="ARBA00023163"/>
    </source>
</evidence>
<feature type="region of interest" description="Disordered" evidence="7">
    <location>
        <begin position="1"/>
        <end position="47"/>
    </location>
</feature>
<dbReference type="InterPro" id="IPR004827">
    <property type="entry name" value="bZIP"/>
</dbReference>
<evidence type="ECO:0000313" key="9">
    <source>
        <dbReference type="EMBL" id="CAA2628334.1"/>
    </source>
</evidence>
<sequence length="118" mass="13520">MGTRGRPPAEPRLVRELGQKQREERAVGHGGPRRGGGAAAAPWGRKRVLDGPTEKVLERRQRRMMKNRESAARSRARKQAYTVELEKELNFLKEENARLKDEQRILGLPRGKRSSLRQ</sequence>
<evidence type="ECO:0000256" key="4">
    <source>
        <dbReference type="ARBA" id="ARBA00023125"/>
    </source>
</evidence>
<evidence type="ECO:0000259" key="8">
    <source>
        <dbReference type="PROSITE" id="PS50217"/>
    </source>
</evidence>
<dbReference type="GO" id="GO:0009738">
    <property type="term" value="P:abscisic acid-activated signaling pathway"/>
    <property type="evidence" value="ECO:0007669"/>
    <property type="project" value="UniProtKB-KW"/>
</dbReference>
<protein>
    <recommendedName>
        <fullName evidence="8">BZIP domain-containing protein</fullName>
    </recommendedName>
</protein>
<feature type="compositionally biased region" description="Basic and acidic residues" evidence="7">
    <location>
        <begin position="7"/>
        <end position="27"/>
    </location>
</feature>
<dbReference type="CDD" id="cd14707">
    <property type="entry name" value="bZIP_plant_BZIP46"/>
    <property type="match status" value="1"/>
</dbReference>
<accession>A0A7I8JDJ5</accession>
<gene>
    <name evidence="9" type="ORF">SI7747_11013977</name>
</gene>
<dbReference type="Pfam" id="PF00170">
    <property type="entry name" value="bZIP_1"/>
    <property type="match status" value="1"/>
</dbReference>
<keyword evidence="2" id="KW-0938">Abscisic acid signaling pathway</keyword>
<dbReference type="InterPro" id="IPR043452">
    <property type="entry name" value="BZIP46-like"/>
</dbReference>
<dbReference type="GO" id="GO:0005634">
    <property type="term" value="C:nucleus"/>
    <property type="evidence" value="ECO:0007669"/>
    <property type="project" value="UniProtKB-SubCell"/>
</dbReference>
<keyword evidence="4" id="KW-0238">DNA-binding</keyword>
<evidence type="ECO:0000313" key="10">
    <source>
        <dbReference type="Proteomes" id="UP001189122"/>
    </source>
</evidence>
<organism evidence="9">
    <name type="scientific">Spirodela intermedia</name>
    <name type="common">Intermediate duckweed</name>
    <dbReference type="NCBI Taxonomy" id="51605"/>
    <lineage>
        <taxon>Eukaryota</taxon>
        <taxon>Viridiplantae</taxon>
        <taxon>Streptophyta</taxon>
        <taxon>Embryophyta</taxon>
        <taxon>Tracheophyta</taxon>
        <taxon>Spermatophyta</taxon>
        <taxon>Magnoliopsida</taxon>
        <taxon>Liliopsida</taxon>
        <taxon>Araceae</taxon>
        <taxon>Lemnoideae</taxon>
        <taxon>Spirodela</taxon>
    </lineage>
</organism>
<reference evidence="9 10" key="1">
    <citation type="submission" date="2019-12" db="EMBL/GenBank/DDBJ databases">
        <authorList>
            <person name="Scholz U."/>
            <person name="Mascher M."/>
            <person name="Fiebig A."/>
        </authorList>
    </citation>
    <scope>NUCLEOTIDE SEQUENCE</scope>
</reference>
<dbReference type="PROSITE" id="PS50217">
    <property type="entry name" value="BZIP"/>
    <property type="match status" value="1"/>
</dbReference>
<dbReference type="EMBL" id="LR743598">
    <property type="protein sequence ID" value="CAA2628334.1"/>
    <property type="molecule type" value="Genomic_DNA"/>
</dbReference>
<feature type="domain" description="BZIP" evidence="8">
    <location>
        <begin position="57"/>
        <end position="106"/>
    </location>
</feature>
<evidence type="ECO:0000256" key="6">
    <source>
        <dbReference type="ARBA" id="ARBA00023242"/>
    </source>
</evidence>
<dbReference type="InterPro" id="IPR046347">
    <property type="entry name" value="bZIP_sf"/>
</dbReference>
<dbReference type="SMART" id="SM00338">
    <property type="entry name" value="BRLZ"/>
    <property type="match status" value="1"/>
</dbReference>
<dbReference type="GO" id="GO:0003700">
    <property type="term" value="F:DNA-binding transcription factor activity"/>
    <property type="evidence" value="ECO:0007669"/>
    <property type="project" value="InterPro"/>
</dbReference>
<keyword evidence="5" id="KW-0804">Transcription</keyword>
<evidence type="ECO:0000256" key="7">
    <source>
        <dbReference type="SAM" id="MobiDB-lite"/>
    </source>
</evidence>
<dbReference type="AlphaFoldDB" id="A0A7I8JDJ5"/>
<dbReference type="GO" id="GO:0003677">
    <property type="term" value="F:DNA binding"/>
    <property type="evidence" value="ECO:0007669"/>
    <property type="project" value="UniProtKB-KW"/>
</dbReference>
<evidence type="ECO:0000256" key="2">
    <source>
        <dbReference type="ARBA" id="ARBA00022682"/>
    </source>
</evidence>